<dbReference type="Proteomes" id="UP001319200">
    <property type="component" value="Unassembled WGS sequence"/>
</dbReference>
<evidence type="ECO:0000313" key="2">
    <source>
        <dbReference type="Proteomes" id="UP001319200"/>
    </source>
</evidence>
<dbReference type="RefSeq" id="WP_254166496.1">
    <property type="nucleotide sequence ID" value="NZ_JAHESF010000021.1"/>
</dbReference>
<organism evidence="1 2">
    <name type="scientific">Chryseosolibacter histidini</name>
    <dbReference type="NCBI Taxonomy" id="2782349"/>
    <lineage>
        <taxon>Bacteria</taxon>
        <taxon>Pseudomonadati</taxon>
        <taxon>Bacteroidota</taxon>
        <taxon>Cytophagia</taxon>
        <taxon>Cytophagales</taxon>
        <taxon>Chryseotaleaceae</taxon>
        <taxon>Chryseosolibacter</taxon>
    </lineage>
</organism>
<dbReference type="EMBL" id="JAHESF010000021">
    <property type="protein sequence ID" value="MBT1699082.1"/>
    <property type="molecule type" value="Genomic_DNA"/>
</dbReference>
<keyword evidence="2" id="KW-1185">Reference proteome</keyword>
<proteinExistence type="predicted"/>
<reference evidence="1 2" key="1">
    <citation type="submission" date="2021-05" db="EMBL/GenBank/DDBJ databases">
        <title>A Polyphasic approach of four new species of the genus Ohtaekwangia: Ohtaekwangia histidinii sp. nov., Ohtaekwangia cretensis sp. nov., Ohtaekwangia indiensis sp. nov., Ohtaekwangia reichenbachii sp. nov. from diverse environment.</title>
        <authorList>
            <person name="Octaviana S."/>
        </authorList>
    </citation>
    <scope>NUCLEOTIDE SEQUENCE [LARGE SCALE GENOMIC DNA]</scope>
    <source>
        <strain evidence="1 2">PWU4</strain>
    </source>
</reference>
<dbReference type="AlphaFoldDB" id="A0AAP2GR08"/>
<comment type="caution">
    <text evidence="1">The sequence shown here is derived from an EMBL/GenBank/DDBJ whole genome shotgun (WGS) entry which is preliminary data.</text>
</comment>
<gene>
    <name evidence="1" type="ORF">KK083_19460</name>
</gene>
<evidence type="ECO:0000313" key="1">
    <source>
        <dbReference type="EMBL" id="MBT1699082.1"/>
    </source>
</evidence>
<sequence length="477" mass="53673">MALAGLSFQPVFSQEVSASSESKSSNTTIIQQDKGGTMRWRTSNGYSDFNIEMRGRIELTEDDKDIKSISDDGYLEINKTVFGSKRSIVIESLGGGKMKREYYEGRTKMDWEPNGKAWLGEILPDIVRNTTIAAEARVNRFFKQGGTAAVLAEIDKIDSDHVKSHYANLLMKQPVQTKDYVSIVNKVAEEVNSDHYMSEFLRKNISKFMQSKEATTAVFAATRRIGSDHYKTEVIKEALRGQAASPENVRIILQAAGQMESDHYISEVLRALLNQNNLSDAVMVEMINTTNNIESDHYRSEILRKALQKNGLSSLSYQRVIESIKGIESDHYITEVIKDLLNSKLTDEHLTLLLDVTGSIESDHYRSDVLRTLLSRQDLTDAQFGKVIDNAGHIGSDHYMHEVLRLALRRPNIEDSKVIAVLNTTRRIDSDHYATEVLLEAAPRVKNGSVPLRDAYRNAAREIGSETYYGRALKAIE</sequence>
<name>A0AAP2GR08_9BACT</name>
<accession>A0AAP2GR08</accession>
<protein>
    <submittedName>
        <fullName evidence="1">Uncharacterized protein</fullName>
    </submittedName>
</protein>